<evidence type="ECO:0000256" key="2">
    <source>
        <dbReference type="ARBA" id="ARBA00009950"/>
    </source>
</evidence>
<evidence type="ECO:0000256" key="6">
    <source>
        <dbReference type="ARBA" id="ARBA00023136"/>
    </source>
</evidence>
<dbReference type="EMBL" id="CAADRA010005248">
    <property type="protein sequence ID" value="VFT87624.1"/>
    <property type="molecule type" value="Genomic_DNA"/>
</dbReference>
<protein>
    <submittedName>
        <fullName evidence="10">Aste57867_10754 protein</fullName>
    </submittedName>
</protein>
<organism evidence="10 11">
    <name type="scientific">Aphanomyces stellatus</name>
    <dbReference type="NCBI Taxonomy" id="120398"/>
    <lineage>
        <taxon>Eukaryota</taxon>
        <taxon>Sar</taxon>
        <taxon>Stramenopiles</taxon>
        <taxon>Oomycota</taxon>
        <taxon>Saprolegniomycetes</taxon>
        <taxon>Saprolegniales</taxon>
        <taxon>Verrucalvaceae</taxon>
        <taxon>Aphanomyces</taxon>
    </lineage>
</organism>
<name>A0A485KR68_9STRA</name>
<comment type="subcellular location">
    <subcellularLocation>
        <location evidence="1">Endoplasmic reticulum membrane</location>
        <topology evidence="1">Multi-pass membrane protein</topology>
    </subcellularLocation>
</comment>
<feature type="transmembrane region" description="Helical" evidence="8">
    <location>
        <begin position="50"/>
        <end position="70"/>
    </location>
</feature>
<evidence type="ECO:0000256" key="8">
    <source>
        <dbReference type="SAM" id="Phobius"/>
    </source>
</evidence>
<dbReference type="AlphaFoldDB" id="A0A485KR68"/>
<evidence type="ECO:0000256" key="7">
    <source>
        <dbReference type="SAM" id="MobiDB-lite"/>
    </source>
</evidence>
<evidence type="ECO:0000256" key="1">
    <source>
        <dbReference type="ARBA" id="ARBA00004477"/>
    </source>
</evidence>
<dbReference type="GO" id="GO:0005773">
    <property type="term" value="C:vacuole"/>
    <property type="evidence" value="ECO:0007669"/>
    <property type="project" value="GOC"/>
</dbReference>
<reference evidence="10 11" key="1">
    <citation type="submission" date="2019-03" db="EMBL/GenBank/DDBJ databases">
        <authorList>
            <person name="Gaulin E."/>
            <person name="Dumas B."/>
        </authorList>
    </citation>
    <scope>NUCLEOTIDE SEQUENCE [LARGE SCALE GENOMIC DNA]</scope>
    <source>
        <strain evidence="10">CBS 568.67</strain>
    </source>
</reference>
<evidence type="ECO:0000313" key="11">
    <source>
        <dbReference type="Proteomes" id="UP000332933"/>
    </source>
</evidence>
<feature type="transmembrane region" description="Helical" evidence="8">
    <location>
        <begin position="20"/>
        <end position="38"/>
    </location>
</feature>
<evidence type="ECO:0000313" key="10">
    <source>
        <dbReference type="EMBL" id="VFT87624.1"/>
    </source>
</evidence>
<dbReference type="PANTHER" id="PTHR13505:SF7">
    <property type="entry name" value="TRANSMEMBRANE PROTEIN 208"/>
    <property type="match status" value="1"/>
</dbReference>
<dbReference type="Pfam" id="PF05620">
    <property type="entry name" value="TMEM208_SND2"/>
    <property type="match status" value="2"/>
</dbReference>
<dbReference type="GO" id="GO:0005789">
    <property type="term" value="C:endoplasmic reticulum membrane"/>
    <property type="evidence" value="ECO:0007669"/>
    <property type="project" value="UniProtKB-SubCell"/>
</dbReference>
<dbReference type="InterPro" id="IPR008506">
    <property type="entry name" value="SND2/TMEM208"/>
</dbReference>
<keyword evidence="11" id="KW-1185">Reference proteome</keyword>
<dbReference type="Proteomes" id="UP000332933">
    <property type="component" value="Unassembled WGS sequence"/>
</dbReference>
<evidence type="ECO:0000256" key="3">
    <source>
        <dbReference type="ARBA" id="ARBA00022692"/>
    </source>
</evidence>
<evidence type="ECO:0000313" key="9">
    <source>
        <dbReference type="EMBL" id="KAF0698660.1"/>
    </source>
</evidence>
<feature type="region of interest" description="Disordered" evidence="7">
    <location>
        <begin position="130"/>
        <end position="155"/>
    </location>
</feature>
<dbReference type="GO" id="GO:0006624">
    <property type="term" value="P:vacuolar protein processing"/>
    <property type="evidence" value="ECO:0007669"/>
    <property type="project" value="TreeGrafter"/>
</dbReference>
<proteinExistence type="inferred from homology"/>
<keyword evidence="6 8" id="KW-0472">Membrane</keyword>
<keyword evidence="3 8" id="KW-0812">Transmembrane</keyword>
<keyword evidence="5 8" id="KW-1133">Transmembrane helix</keyword>
<gene>
    <name evidence="10" type="primary">Aste57867_10754</name>
    <name evidence="9" type="ORF">As57867_010714</name>
    <name evidence="10" type="ORF">ASTE57867_10754</name>
</gene>
<dbReference type="OrthoDB" id="276296at2759"/>
<dbReference type="EMBL" id="VJMH01005227">
    <property type="protein sequence ID" value="KAF0698660.1"/>
    <property type="molecule type" value="Genomic_DNA"/>
</dbReference>
<comment type="similarity">
    <text evidence="2">Belongs to the TMEM208 family.</text>
</comment>
<reference evidence="9" key="2">
    <citation type="submission" date="2019-06" db="EMBL/GenBank/DDBJ databases">
        <title>Genomics analysis of Aphanomyces spp. identifies a new class of oomycete effector associated with host adaptation.</title>
        <authorList>
            <person name="Gaulin E."/>
        </authorList>
    </citation>
    <scope>NUCLEOTIDE SEQUENCE</scope>
    <source>
        <strain evidence="9">CBS 578.67</strain>
    </source>
</reference>
<keyword evidence="4" id="KW-0256">Endoplasmic reticulum</keyword>
<dbReference type="PANTHER" id="PTHR13505">
    <property type="entry name" value="TRANSMEMBRANE PROTEIN 208"/>
    <property type="match status" value="1"/>
</dbReference>
<evidence type="ECO:0000256" key="4">
    <source>
        <dbReference type="ARBA" id="ARBA00022824"/>
    </source>
</evidence>
<sequence length="155" mass="16844">MAGQAAKKAQKAGTALSTRLHQTIIPVNVVYILYRVLWCYSSFSSWHATGYAILLTATYASYTMAVGSALEGTNNEYAMDVLIVTIVVQAGTLFSDYFWYLSLIVPGYVLYYVGQKAIGYFFSGSASDAAGGGEPGVSKRMAKLEKRGVRQRAPQ</sequence>
<evidence type="ECO:0000256" key="5">
    <source>
        <dbReference type="ARBA" id="ARBA00022989"/>
    </source>
</evidence>
<accession>A0A485KR68</accession>